<organism evidence="1 2">
    <name type="scientific">Paraglomus brasilianum</name>
    <dbReference type="NCBI Taxonomy" id="144538"/>
    <lineage>
        <taxon>Eukaryota</taxon>
        <taxon>Fungi</taxon>
        <taxon>Fungi incertae sedis</taxon>
        <taxon>Mucoromycota</taxon>
        <taxon>Glomeromycotina</taxon>
        <taxon>Glomeromycetes</taxon>
        <taxon>Paraglomerales</taxon>
        <taxon>Paraglomeraceae</taxon>
        <taxon>Paraglomus</taxon>
    </lineage>
</organism>
<comment type="caution">
    <text evidence="1">The sequence shown here is derived from an EMBL/GenBank/DDBJ whole genome shotgun (WGS) entry which is preliminary data.</text>
</comment>
<evidence type="ECO:0000313" key="2">
    <source>
        <dbReference type="Proteomes" id="UP000789739"/>
    </source>
</evidence>
<keyword evidence="2" id="KW-1185">Reference proteome</keyword>
<dbReference type="Proteomes" id="UP000789739">
    <property type="component" value="Unassembled WGS sequence"/>
</dbReference>
<reference evidence="1" key="1">
    <citation type="submission" date="2021-06" db="EMBL/GenBank/DDBJ databases">
        <authorList>
            <person name="Kallberg Y."/>
            <person name="Tangrot J."/>
            <person name="Rosling A."/>
        </authorList>
    </citation>
    <scope>NUCLEOTIDE SEQUENCE</scope>
    <source>
        <strain evidence="1">BR232B</strain>
    </source>
</reference>
<dbReference type="EMBL" id="CAJVPI010000001">
    <property type="protein sequence ID" value="CAG8450889.1"/>
    <property type="molecule type" value="Genomic_DNA"/>
</dbReference>
<sequence length="326" mass="35928">MDFIIALYSCFIAGKVAVPINAAEQFEELTDILDNNLKVFAALWGVYYGNMTVFLGNLAPDTPGLWVNCVSRYKVTIALADYPGLQPVVSSFKNDPADSSLSQYGGMILCFGDLIGVEGLDERLRGQRHTREILLDREALRNNNVVVVASEDAVLAKRNEHLVLSCKKQLLPLLIPRHQLFVSQIPSGFLETLIERQLVGFGLYEDRIGQLANGSCPATECGYVNDEHLSVLIAESSLERGALPALADQIINNFYGVIVIPLALPDINRAAEDVHDSIKDFNINWVLVNNDSENLLKSKNIQAYLKNAARNGVKLPPPVNISRLPN</sequence>
<accession>A0A9N8YT12</accession>
<gene>
    <name evidence="1" type="ORF">PBRASI_LOCUS25</name>
</gene>
<name>A0A9N8YT12_9GLOM</name>
<evidence type="ECO:0000313" key="1">
    <source>
        <dbReference type="EMBL" id="CAG8450889.1"/>
    </source>
</evidence>
<dbReference type="AlphaFoldDB" id="A0A9N8YT12"/>
<protein>
    <submittedName>
        <fullName evidence="1">5469_t:CDS:1</fullName>
    </submittedName>
</protein>
<proteinExistence type="predicted"/>
<dbReference type="OrthoDB" id="69964at2759"/>